<comment type="caution">
    <text evidence="1">The sequence shown here is derived from an EMBL/GenBank/DDBJ whole genome shotgun (WGS) entry which is preliminary data.</text>
</comment>
<gene>
    <name evidence="1" type="ORF">DES53_104340</name>
</gene>
<dbReference type="OrthoDB" id="185014at2"/>
<dbReference type="AlphaFoldDB" id="A0A366HMY9"/>
<sequence length="233" mass="26667">MVTPIPEDSIKRLWITAGHGELWGSKGTYGFVEYRRLPTLPPIRSNFDWLSALPKRDYNSTLDSPENKVESFPSIETGLQSLGFQVPQELKMLITWPEIQVQIPTCTDCYLELSDAVTPLPGYPDSYVVRFMNDSQCCVMWYLLFQRNKPVRVLASVYFIEKDIFDAMQYEVGEDGDLLRYEGVLADSCICAESLGEFLFRFCIENAIWIATHNNQELSPLETDYMMQARGSA</sequence>
<dbReference type="EMBL" id="QNRR01000004">
    <property type="protein sequence ID" value="RBP44519.1"/>
    <property type="molecule type" value="Genomic_DNA"/>
</dbReference>
<accession>A0A366HMY9</accession>
<evidence type="ECO:0000313" key="2">
    <source>
        <dbReference type="Proteomes" id="UP000253426"/>
    </source>
</evidence>
<protein>
    <submittedName>
        <fullName evidence="1">Uncharacterized protein</fullName>
    </submittedName>
</protein>
<dbReference type="Proteomes" id="UP000253426">
    <property type="component" value="Unassembled WGS sequence"/>
</dbReference>
<reference evidence="1 2" key="1">
    <citation type="submission" date="2018-06" db="EMBL/GenBank/DDBJ databases">
        <title>Genomic Encyclopedia of Type Strains, Phase IV (KMG-IV): sequencing the most valuable type-strain genomes for metagenomic binning, comparative biology and taxonomic classification.</title>
        <authorList>
            <person name="Goeker M."/>
        </authorList>
    </citation>
    <scope>NUCLEOTIDE SEQUENCE [LARGE SCALE GENOMIC DNA]</scope>
    <source>
        <strain evidence="1 2">DSM 25532</strain>
    </source>
</reference>
<proteinExistence type="predicted"/>
<dbReference type="RefSeq" id="WP_113958913.1">
    <property type="nucleotide sequence ID" value="NZ_QNRR01000004.1"/>
</dbReference>
<keyword evidence="2" id="KW-1185">Reference proteome</keyword>
<evidence type="ECO:0000313" key="1">
    <source>
        <dbReference type="EMBL" id="RBP44519.1"/>
    </source>
</evidence>
<name>A0A366HMY9_9BACT</name>
<organism evidence="1 2">
    <name type="scientific">Roseimicrobium gellanilyticum</name>
    <dbReference type="NCBI Taxonomy" id="748857"/>
    <lineage>
        <taxon>Bacteria</taxon>
        <taxon>Pseudomonadati</taxon>
        <taxon>Verrucomicrobiota</taxon>
        <taxon>Verrucomicrobiia</taxon>
        <taxon>Verrucomicrobiales</taxon>
        <taxon>Verrucomicrobiaceae</taxon>
        <taxon>Roseimicrobium</taxon>
    </lineage>
</organism>